<proteinExistence type="predicted"/>
<dbReference type="PANTHER" id="PTHR43283">
    <property type="entry name" value="BETA-LACTAMASE-RELATED"/>
    <property type="match status" value="1"/>
</dbReference>
<accession>A0A545T9E0</accession>
<feature type="domain" description="Beta-lactamase-related" evidence="2">
    <location>
        <begin position="43"/>
        <end position="340"/>
    </location>
</feature>
<comment type="caution">
    <text evidence="3">The sequence shown here is derived from an EMBL/GenBank/DDBJ whole genome shotgun (WGS) entry which is preliminary data.</text>
</comment>
<name>A0A545T9E0_9GAMM</name>
<dbReference type="RefSeq" id="WP_142942541.1">
    <property type="nucleotide sequence ID" value="NZ_VIKR01000003.1"/>
</dbReference>
<dbReference type="Pfam" id="PF00144">
    <property type="entry name" value="Beta-lactamase"/>
    <property type="match status" value="1"/>
</dbReference>
<feature type="signal peptide" evidence="1">
    <location>
        <begin position="1"/>
        <end position="21"/>
    </location>
</feature>
<dbReference type="InterPro" id="IPR050789">
    <property type="entry name" value="Diverse_Enzym_Activities"/>
</dbReference>
<reference evidence="3 4" key="1">
    <citation type="submission" date="2019-06" db="EMBL/GenBank/DDBJ databases">
        <title>Draft genome of Aliikangiella marina GYP-15.</title>
        <authorList>
            <person name="Wang G."/>
        </authorList>
    </citation>
    <scope>NUCLEOTIDE SEQUENCE [LARGE SCALE GENOMIC DNA]</scope>
    <source>
        <strain evidence="3 4">GYP-15</strain>
    </source>
</reference>
<protein>
    <submittedName>
        <fullName evidence="3">Serine hydrolase</fullName>
    </submittedName>
</protein>
<evidence type="ECO:0000313" key="3">
    <source>
        <dbReference type="EMBL" id="TQV73833.1"/>
    </source>
</evidence>
<dbReference type="OrthoDB" id="9814204at2"/>
<sequence length="351" mass="39347">MKRHIIFLLIVKILFSTPGAAKSLDSLSIADKIDALELKQMSAIVVQKDNEVVFEKYFEGFAAGELHNVRSASKSLTGLLFGIALEQEKFTSADEKVLNHFPDYQNLLFDNPAKQQMTFFDLLSMTGPLECDDWNNFSAGHEEKMYLQADWISFTLNLPERGHAPWEPAPQERKYGRDFSYCTAGISLTGAAIERATQQKLDDFAQHFLLGPLGITNAKWMYSPKGITQAGGGLAISAKDLLKVGQLILNNGQWDGQQIINKNWIEKSLKRYSVAMPEMNAEYGLTWWIFDFPVKEKTVTAYAAAGNGGNYLFIVPSLNMTTVIMSTAYNKPYMHQQAHQVFSQVILPALL</sequence>
<dbReference type="InterPro" id="IPR001466">
    <property type="entry name" value="Beta-lactam-related"/>
</dbReference>
<evidence type="ECO:0000259" key="2">
    <source>
        <dbReference type="Pfam" id="PF00144"/>
    </source>
</evidence>
<gene>
    <name evidence="3" type="ORF">FLL45_13270</name>
</gene>
<dbReference type="SUPFAM" id="SSF56601">
    <property type="entry name" value="beta-lactamase/transpeptidase-like"/>
    <property type="match status" value="1"/>
</dbReference>
<dbReference type="InterPro" id="IPR012338">
    <property type="entry name" value="Beta-lactam/transpept-like"/>
</dbReference>
<dbReference type="PANTHER" id="PTHR43283:SF7">
    <property type="entry name" value="BETA-LACTAMASE-RELATED DOMAIN-CONTAINING PROTEIN"/>
    <property type="match status" value="1"/>
</dbReference>
<keyword evidence="4" id="KW-1185">Reference proteome</keyword>
<organism evidence="3 4">
    <name type="scientific">Aliikangiella marina</name>
    <dbReference type="NCBI Taxonomy" id="1712262"/>
    <lineage>
        <taxon>Bacteria</taxon>
        <taxon>Pseudomonadati</taxon>
        <taxon>Pseudomonadota</taxon>
        <taxon>Gammaproteobacteria</taxon>
        <taxon>Oceanospirillales</taxon>
        <taxon>Pleioneaceae</taxon>
        <taxon>Aliikangiella</taxon>
    </lineage>
</organism>
<dbReference type="GO" id="GO:0016787">
    <property type="term" value="F:hydrolase activity"/>
    <property type="evidence" value="ECO:0007669"/>
    <property type="project" value="UniProtKB-KW"/>
</dbReference>
<keyword evidence="1" id="KW-0732">Signal</keyword>
<keyword evidence="3" id="KW-0378">Hydrolase</keyword>
<evidence type="ECO:0000313" key="4">
    <source>
        <dbReference type="Proteomes" id="UP000317839"/>
    </source>
</evidence>
<evidence type="ECO:0000256" key="1">
    <source>
        <dbReference type="SAM" id="SignalP"/>
    </source>
</evidence>
<dbReference type="AlphaFoldDB" id="A0A545T9E0"/>
<dbReference type="Proteomes" id="UP000317839">
    <property type="component" value="Unassembled WGS sequence"/>
</dbReference>
<feature type="chain" id="PRO_5021902875" evidence="1">
    <location>
        <begin position="22"/>
        <end position="351"/>
    </location>
</feature>
<dbReference type="Gene3D" id="3.40.710.10">
    <property type="entry name" value="DD-peptidase/beta-lactamase superfamily"/>
    <property type="match status" value="1"/>
</dbReference>
<dbReference type="EMBL" id="VIKR01000003">
    <property type="protein sequence ID" value="TQV73833.1"/>
    <property type="molecule type" value="Genomic_DNA"/>
</dbReference>